<reference evidence="3" key="1">
    <citation type="submission" date="2023-08" db="EMBL/GenBank/DDBJ databases">
        <title>Black Yeasts Isolated from many extreme environments.</title>
        <authorList>
            <person name="Coleine C."/>
            <person name="Stajich J.E."/>
            <person name="Selbmann L."/>
        </authorList>
    </citation>
    <scope>NUCLEOTIDE SEQUENCE</scope>
    <source>
        <strain evidence="3">CCFEE 5810</strain>
    </source>
</reference>
<name>A0AAN8A5X2_9PEZI</name>
<dbReference type="EMBL" id="JAVRQU010000001">
    <property type="protein sequence ID" value="KAK5708014.1"/>
    <property type="molecule type" value="Genomic_DNA"/>
</dbReference>
<evidence type="ECO:0000313" key="3">
    <source>
        <dbReference type="EMBL" id="KAK5708014.1"/>
    </source>
</evidence>
<dbReference type="InterPro" id="IPR010730">
    <property type="entry name" value="HET"/>
</dbReference>
<gene>
    <name evidence="3" type="ORF">LTR97_000554</name>
</gene>
<dbReference type="Pfam" id="PF26640">
    <property type="entry name" value="DUF8212"/>
    <property type="match status" value="1"/>
</dbReference>
<evidence type="ECO:0000259" key="1">
    <source>
        <dbReference type="Pfam" id="PF06985"/>
    </source>
</evidence>
<organism evidence="3 4">
    <name type="scientific">Elasticomyces elasticus</name>
    <dbReference type="NCBI Taxonomy" id="574655"/>
    <lineage>
        <taxon>Eukaryota</taxon>
        <taxon>Fungi</taxon>
        <taxon>Dikarya</taxon>
        <taxon>Ascomycota</taxon>
        <taxon>Pezizomycotina</taxon>
        <taxon>Dothideomycetes</taxon>
        <taxon>Dothideomycetidae</taxon>
        <taxon>Mycosphaerellales</taxon>
        <taxon>Teratosphaeriaceae</taxon>
        <taxon>Elasticomyces</taxon>
    </lineage>
</organism>
<dbReference type="Pfam" id="PF06985">
    <property type="entry name" value="HET"/>
    <property type="match status" value="1"/>
</dbReference>
<feature type="domain" description="Heterokaryon incompatibility" evidence="1">
    <location>
        <begin position="23"/>
        <end position="125"/>
    </location>
</feature>
<evidence type="ECO:0000313" key="4">
    <source>
        <dbReference type="Proteomes" id="UP001310594"/>
    </source>
</evidence>
<dbReference type="PANTHER" id="PTHR10622:SF10">
    <property type="entry name" value="HET DOMAIN-CONTAINING PROTEIN"/>
    <property type="match status" value="1"/>
</dbReference>
<comment type="caution">
    <text evidence="3">The sequence shown here is derived from an EMBL/GenBank/DDBJ whole genome shotgun (WGS) entry which is preliminary data.</text>
</comment>
<dbReference type="Proteomes" id="UP001310594">
    <property type="component" value="Unassembled WGS sequence"/>
</dbReference>
<accession>A0AAN8A5X2</accession>
<proteinExistence type="predicted"/>
<evidence type="ECO:0008006" key="5">
    <source>
        <dbReference type="Google" id="ProtNLM"/>
    </source>
</evidence>
<dbReference type="PANTHER" id="PTHR10622">
    <property type="entry name" value="HET DOMAIN-CONTAINING PROTEIN"/>
    <property type="match status" value="1"/>
</dbReference>
<protein>
    <recommendedName>
        <fullName evidence="5">Heterokaryon incompatibility domain-containing protein</fullName>
    </recommendedName>
</protein>
<dbReference type="AlphaFoldDB" id="A0AAN8A5X2"/>
<feature type="domain" description="DUF8212" evidence="2">
    <location>
        <begin position="261"/>
        <end position="283"/>
    </location>
</feature>
<sequence length="441" mass="50353">MRLLNLYTLQFAEFYSEDDKPPYAILSHRWTKHEVGHHDFIDGCDESSDGYRKILNFCAFARGRPTRVWNEERLLFEHVALQWGWLDTICIDKTSSQELSESINSMFAWYNQAAVCYAFLGDVPELDEGSPVVAKAFMESEWFERGWTLQELLAPWDVIFCNRAWEVIGHKCTHGEGGRPVACAAPDHRHVYGPAMNAEISQRTSIGSPHLRGPLYLFDASVACRISWAARRNTTRIEDIAYCLLGILEINMPLLYGEGPRAFMRLQEELIRRSSDQSIFRWTPDPGLSNRSTSVLAYDPSDFVDSSNVAATGQPPDAPYAVTNIGLEIRARTTKIWDAELKRQVFVMKLNCGHYRTDIEGEIFERPNGREEDFVPSVILIASISSSTPNSYERVYCSRPVLAGEGEEVAERLFYIRAWDGVSSTRRPYGRWRDYSGTHYV</sequence>
<dbReference type="InterPro" id="IPR058525">
    <property type="entry name" value="DUF8212"/>
</dbReference>
<evidence type="ECO:0000259" key="2">
    <source>
        <dbReference type="Pfam" id="PF26640"/>
    </source>
</evidence>